<evidence type="ECO:0000256" key="1">
    <source>
        <dbReference type="ARBA" id="ARBA00004571"/>
    </source>
</evidence>
<comment type="subcellular location">
    <subcellularLocation>
        <location evidence="1">Cell outer membrane</location>
        <topology evidence="1">Multi-pass membrane protein</topology>
    </subcellularLocation>
</comment>
<keyword evidence="11" id="KW-1185">Reference proteome</keyword>
<dbReference type="GO" id="GO:0015344">
    <property type="term" value="F:siderophore uptake transmembrane transporter activity"/>
    <property type="evidence" value="ECO:0007669"/>
    <property type="project" value="TreeGrafter"/>
</dbReference>
<dbReference type="Pfam" id="PF13715">
    <property type="entry name" value="CarbopepD_reg_2"/>
    <property type="match status" value="1"/>
</dbReference>
<evidence type="ECO:0000259" key="9">
    <source>
        <dbReference type="Pfam" id="PF14905"/>
    </source>
</evidence>
<feature type="chain" id="PRO_5023090685" evidence="8">
    <location>
        <begin position="22"/>
        <end position="803"/>
    </location>
</feature>
<proteinExistence type="predicted"/>
<evidence type="ECO:0000256" key="4">
    <source>
        <dbReference type="ARBA" id="ARBA00022692"/>
    </source>
</evidence>
<dbReference type="Proteomes" id="UP000321578">
    <property type="component" value="Unassembled WGS sequence"/>
</dbReference>
<evidence type="ECO:0000313" key="10">
    <source>
        <dbReference type="EMBL" id="TXD88419.1"/>
    </source>
</evidence>
<dbReference type="GO" id="GO:0044718">
    <property type="term" value="P:siderophore transmembrane transport"/>
    <property type="evidence" value="ECO:0007669"/>
    <property type="project" value="TreeGrafter"/>
</dbReference>
<reference evidence="10 11" key="1">
    <citation type="submission" date="2019-08" db="EMBL/GenBank/DDBJ databases">
        <title>Genomes of Subsaximicrobium wynnwilliamsii strains.</title>
        <authorList>
            <person name="Bowman J.P."/>
        </authorList>
    </citation>
    <scope>NUCLEOTIDE SEQUENCE [LARGE SCALE GENOMIC DNA]</scope>
    <source>
        <strain evidence="10 11">2-80-2</strain>
    </source>
</reference>
<keyword evidence="6" id="KW-0472">Membrane</keyword>
<dbReference type="SUPFAM" id="SSF56935">
    <property type="entry name" value="Porins"/>
    <property type="match status" value="1"/>
</dbReference>
<dbReference type="SUPFAM" id="SSF49464">
    <property type="entry name" value="Carboxypeptidase regulatory domain-like"/>
    <property type="match status" value="1"/>
</dbReference>
<evidence type="ECO:0000256" key="2">
    <source>
        <dbReference type="ARBA" id="ARBA00022448"/>
    </source>
</evidence>
<feature type="domain" description="Outer membrane protein beta-barrel" evidence="9">
    <location>
        <begin position="380"/>
        <end position="779"/>
    </location>
</feature>
<comment type="caution">
    <text evidence="10">The sequence shown here is derived from an EMBL/GenBank/DDBJ whole genome shotgun (WGS) entry which is preliminary data.</text>
</comment>
<evidence type="ECO:0000256" key="7">
    <source>
        <dbReference type="ARBA" id="ARBA00023237"/>
    </source>
</evidence>
<dbReference type="PANTHER" id="PTHR30069">
    <property type="entry name" value="TONB-DEPENDENT OUTER MEMBRANE RECEPTOR"/>
    <property type="match status" value="1"/>
</dbReference>
<dbReference type="EMBL" id="VORO01000014">
    <property type="protein sequence ID" value="TXD88419.1"/>
    <property type="molecule type" value="Genomic_DNA"/>
</dbReference>
<name>A0A5C6ZEG2_9FLAO</name>
<dbReference type="InterPro" id="IPR008969">
    <property type="entry name" value="CarboxyPept-like_regulatory"/>
</dbReference>
<dbReference type="Gene3D" id="2.40.170.20">
    <property type="entry name" value="TonB-dependent receptor, beta-barrel domain"/>
    <property type="match status" value="1"/>
</dbReference>
<keyword evidence="5 8" id="KW-0732">Signal</keyword>
<evidence type="ECO:0000313" key="11">
    <source>
        <dbReference type="Proteomes" id="UP000321578"/>
    </source>
</evidence>
<evidence type="ECO:0000256" key="8">
    <source>
        <dbReference type="SAM" id="SignalP"/>
    </source>
</evidence>
<feature type="signal peptide" evidence="8">
    <location>
        <begin position="1"/>
        <end position="21"/>
    </location>
</feature>
<sequence>MFHLKTYFLFLTLSATLFCFSQEYSISGTVLDTNGQPIEFANVFLVSEDAETVIKGISTDDKGFFMLKNLPKNTYILKASFIGFDGHQETIVLTEDLKLEPIMLQESSENLDQVSITVKKPSLIREADRLIFNVQNTALVEGSMLDVLKNTPGVLVVDDAITIKSATPTIYINDKQVYLSSADLNQLLDGSSANSVTSVEVITNPSARYDAASGVVLNIKMSKNLIAGYRGSLSANYTQGVFPRYDFGSNNFFKNKKISFNINYNYSKDKINRDGDDTVNYLDDTNSLDQSWRSRTNRNTKSETHSLNANFDYFIDDTHTLSFSANTFYLPYFRYSIDNNTIITDENANFLSRFTADNLSRDDKYNLGFDLNFNRRLSKGQLLFNAHFTTYNYERNQGVLSNFYDGNNTFDNASAFNTNANQDTEIFTSKLDYNVPLNDKSSFETGVKYASTRTVSDLTQFDVNLNTGAESLNTLNSDVFDYDERIYAAYANYSLNTDKWSISTGLRVEQTNIEGVSAATSIENIQDYLEWFPNASVQYNLTDNYNVYTNYKRSISRPGYADLNPFRFFLNENYVVSGNPNLVPTFIDHVVVGAGLLNMFTVEAYYKNLDGAISEIPRQDNNTNIIEYINVNFDKTIEFGFDFATYFNVTDRWYLYAVTSFFNLEEETDFGNGVVNQNQWSNLSILQNSISFLEDNSLSATLSLTYYGNHLEAFQTVDERLFSELSVVKSVLDKKGVVSLSVGDIFNAQDIRTRVRYQNQFSFGKSDIDNRYIKVGFRYKFGNTRLETNERSIDLEELKRLDK</sequence>
<keyword evidence="10" id="KW-0675">Receptor</keyword>
<dbReference type="AlphaFoldDB" id="A0A5C6ZEG2"/>
<dbReference type="OrthoDB" id="8764943at2"/>
<evidence type="ECO:0000256" key="6">
    <source>
        <dbReference type="ARBA" id="ARBA00023136"/>
    </source>
</evidence>
<accession>A0A5C6ZEG2</accession>
<evidence type="ECO:0000256" key="5">
    <source>
        <dbReference type="ARBA" id="ARBA00022729"/>
    </source>
</evidence>
<gene>
    <name evidence="10" type="ORF">ESY86_12940</name>
</gene>
<dbReference type="InterPro" id="IPR039426">
    <property type="entry name" value="TonB-dep_rcpt-like"/>
</dbReference>
<dbReference type="InterPro" id="IPR036942">
    <property type="entry name" value="Beta-barrel_TonB_sf"/>
</dbReference>
<dbReference type="GO" id="GO:0009279">
    <property type="term" value="C:cell outer membrane"/>
    <property type="evidence" value="ECO:0007669"/>
    <property type="project" value="UniProtKB-SubCell"/>
</dbReference>
<keyword evidence="3" id="KW-1134">Transmembrane beta strand</keyword>
<evidence type="ECO:0000256" key="3">
    <source>
        <dbReference type="ARBA" id="ARBA00022452"/>
    </source>
</evidence>
<dbReference type="Pfam" id="PF14905">
    <property type="entry name" value="OMP_b-brl_3"/>
    <property type="match status" value="1"/>
</dbReference>
<keyword evidence="4" id="KW-0812">Transmembrane</keyword>
<protein>
    <submittedName>
        <fullName evidence="10">TonB-dependent receptor</fullName>
    </submittedName>
</protein>
<dbReference type="InterPro" id="IPR041700">
    <property type="entry name" value="OMP_b-brl_3"/>
</dbReference>
<keyword evidence="7" id="KW-0998">Cell outer membrane</keyword>
<organism evidence="10 11">
    <name type="scientific">Subsaximicrobium wynnwilliamsii</name>
    <dbReference type="NCBI Taxonomy" id="291179"/>
    <lineage>
        <taxon>Bacteria</taxon>
        <taxon>Pseudomonadati</taxon>
        <taxon>Bacteroidota</taxon>
        <taxon>Flavobacteriia</taxon>
        <taxon>Flavobacteriales</taxon>
        <taxon>Flavobacteriaceae</taxon>
        <taxon>Subsaximicrobium</taxon>
    </lineage>
</organism>
<dbReference type="Gene3D" id="2.60.40.1120">
    <property type="entry name" value="Carboxypeptidase-like, regulatory domain"/>
    <property type="match status" value="1"/>
</dbReference>
<keyword evidence="2" id="KW-0813">Transport</keyword>
<dbReference type="PANTHER" id="PTHR30069:SF29">
    <property type="entry name" value="HEMOGLOBIN AND HEMOGLOBIN-HAPTOGLOBIN-BINDING PROTEIN 1-RELATED"/>
    <property type="match status" value="1"/>
</dbReference>